<organism evidence="3 4">
    <name type="scientific">Prorocentrum cordatum</name>
    <dbReference type="NCBI Taxonomy" id="2364126"/>
    <lineage>
        <taxon>Eukaryota</taxon>
        <taxon>Sar</taxon>
        <taxon>Alveolata</taxon>
        <taxon>Dinophyceae</taxon>
        <taxon>Prorocentrales</taxon>
        <taxon>Prorocentraceae</taxon>
        <taxon>Prorocentrum</taxon>
    </lineage>
</organism>
<reference evidence="3" key="1">
    <citation type="submission" date="2023-10" db="EMBL/GenBank/DDBJ databases">
        <authorList>
            <person name="Chen Y."/>
            <person name="Shah S."/>
            <person name="Dougan E. K."/>
            <person name="Thang M."/>
            <person name="Chan C."/>
        </authorList>
    </citation>
    <scope>NUCLEOTIDE SEQUENCE [LARGE SCALE GENOMIC DNA]</scope>
</reference>
<proteinExistence type="predicted"/>
<dbReference type="EMBL" id="CAUYUJ010014249">
    <property type="protein sequence ID" value="CAK0838807.1"/>
    <property type="molecule type" value="Genomic_DNA"/>
</dbReference>
<feature type="signal peptide" evidence="2">
    <location>
        <begin position="1"/>
        <end position="20"/>
    </location>
</feature>
<accession>A0ABN9T201</accession>
<evidence type="ECO:0008006" key="5">
    <source>
        <dbReference type="Google" id="ProtNLM"/>
    </source>
</evidence>
<gene>
    <name evidence="3" type="ORF">PCOR1329_LOCUS34665</name>
</gene>
<evidence type="ECO:0000256" key="1">
    <source>
        <dbReference type="SAM" id="MobiDB-lite"/>
    </source>
</evidence>
<dbReference type="Proteomes" id="UP001189429">
    <property type="component" value="Unassembled WGS sequence"/>
</dbReference>
<comment type="caution">
    <text evidence="3">The sequence shown here is derived from an EMBL/GenBank/DDBJ whole genome shotgun (WGS) entry which is preliminary data.</text>
</comment>
<keyword evidence="4" id="KW-1185">Reference proteome</keyword>
<feature type="compositionally biased region" description="Low complexity" evidence="1">
    <location>
        <begin position="75"/>
        <end position="91"/>
    </location>
</feature>
<evidence type="ECO:0000313" key="3">
    <source>
        <dbReference type="EMBL" id="CAK0838807.1"/>
    </source>
</evidence>
<name>A0ABN9T201_9DINO</name>
<protein>
    <recommendedName>
        <fullName evidence="5">Secreted protein</fullName>
    </recommendedName>
</protein>
<feature type="chain" id="PRO_5047396693" description="Secreted protein" evidence="2">
    <location>
        <begin position="21"/>
        <end position="106"/>
    </location>
</feature>
<evidence type="ECO:0000313" key="4">
    <source>
        <dbReference type="Proteomes" id="UP001189429"/>
    </source>
</evidence>
<sequence length="106" mass="11010">MMSWMILLMISAACHPPALTIKADKASSPTPLLPPTDWMTTKISLVVGLKDDARKGGVMLTRPSMRLRASLPAQPAGSAAGRGSGWAPAGRHVTSSGTRGWLGTGS</sequence>
<feature type="region of interest" description="Disordered" evidence="1">
    <location>
        <begin position="69"/>
        <end position="106"/>
    </location>
</feature>
<keyword evidence="2" id="KW-0732">Signal</keyword>
<evidence type="ECO:0000256" key="2">
    <source>
        <dbReference type="SAM" id="SignalP"/>
    </source>
</evidence>